<evidence type="ECO:0000256" key="10">
    <source>
        <dbReference type="ARBA" id="ARBA00023158"/>
    </source>
</evidence>
<keyword evidence="6" id="KW-0949">S-adenosyl-L-methionine</keyword>
<keyword evidence="5 15" id="KW-0808">Transferase</keyword>
<keyword evidence="16" id="KW-1185">Reference proteome</keyword>
<dbReference type="Gene3D" id="3.40.50.150">
    <property type="entry name" value="Vaccinia Virus protein VP39"/>
    <property type="match status" value="1"/>
</dbReference>
<comment type="caution">
    <text evidence="15">The sequence shown here is derived from an EMBL/GenBank/DDBJ whole genome shotgun (WGS) entry which is preliminary data.</text>
</comment>
<dbReference type="GO" id="GO:0046872">
    <property type="term" value="F:metal ion binding"/>
    <property type="evidence" value="ECO:0007669"/>
    <property type="project" value="UniProtKB-KW"/>
</dbReference>
<keyword evidence="10" id="KW-0943">RNA-mediated gene silencing</keyword>
<name>A0A077MDJ1_9MICO</name>
<reference evidence="15 16" key="1">
    <citation type="journal article" date="2013" name="ISME J.">
        <title>A metabolic model for members of the genus Tetrasphaera involved in enhanced biological phosphorus removal.</title>
        <authorList>
            <person name="Kristiansen R."/>
            <person name="Nguyen H.T.T."/>
            <person name="Saunders A.M."/>
            <person name="Nielsen J.L."/>
            <person name="Wimmer R."/>
            <person name="Le V.Q."/>
            <person name="McIlroy S.J."/>
            <person name="Petrovski S."/>
            <person name="Seviour R.J."/>
            <person name="Calteau A."/>
            <person name="Nielsen K.L."/>
            <person name="Nielsen P.H."/>
        </authorList>
    </citation>
    <scope>NUCLEOTIDE SEQUENCE [LARGE SCALE GENOMIC DNA]</scope>
    <source>
        <strain evidence="15 16">Ben 74</strain>
    </source>
</reference>
<evidence type="ECO:0000256" key="12">
    <source>
        <dbReference type="ARBA" id="ARBA00048418"/>
    </source>
</evidence>
<dbReference type="InterPro" id="IPR029063">
    <property type="entry name" value="SAM-dependent_MTases_sf"/>
</dbReference>
<comment type="cofactor">
    <cofactor evidence="1">
        <name>Mg(2+)</name>
        <dbReference type="ChEBI" id="CHEBI:18420"/>
    </cofactor>
</comment>
<dbReference type="EMBL" id="CAJC01000134">
    <property type="protein sequence ID" value="CCI52947.1"/>
    <property type="molecule type" value="Genomic_DNA"/>
</dbReference>
<dbReference type="Pfam" id="PF12623">
    <property type="entry name" value="Hen1_L"/>
    <property type="match status" value="1"/>
</dbReference>
<accession>A0A077MDJ1</accession>
<dbReference type="InterPro" id="IPR013217">
    <property type="entry name" value="Methyltransf_12"/>
</dbReference>
<comment type="similarity">
    <text evidence="2">Belongs to the methyltransferase superfamily. HEN1 family.</text>
</comment>
<evidence type="ECO:0000256" key="5">
    <source>
        <dbReference type="ARBA" id="ARBA00022679"/>
    </source>
</evidence>
<keyword evidence="8" id="KW-0460">Magnesium</keyword>
<dbReference type="GO" id="GO:0003723">
    <property type="term" value="F:RNA binding"/>
    <property type="evidence" value="ECO:0007669"/>
    <property type="project" value="UniProtKB-KW"/>
</dbReference>
<evidence type="ECO:0000256" key="3">
    <source>
        <dbReference type="ARBA" id="ARBA00021330"/>
    </source>
</evidence>
<gene>
    <name evidence="15" type="ORF">BN13_250035</name>
</gene>
<sequence>MLLTLTSTAPSASDLGYLLHKNPSRVQSFDLPSGQAHVFYPEATDERCTVALLLELDPIELARAGRGADRRVLAGYLNDRPYAASSLLAVALSKVFSTALRGVCVGHEDLANTDLPLEIHLPVLPCPGGPERARDLFEPLGWLVEATPIVLDPALPEWGDSRYVDLRLTGAMRVADALSHLYVLIPVLDGDKHYWVNEDEVDKLLRRGGTWLADHPLKDWIVSRYLARQRPYVDEVMARLAELDGATEAPADDEDTPTPPLARLRAEAVVAVLHEVGAHRIVDLGCGQGALLRDLIKDASFTEIIGADVSASALAVATKRLQLHRMPDAQRARLQLIQSSATYRDARLAGMDAIVLMEVIEHLDPDRLPDLEHSVFAEARPQHVVVTTPNADYNVRYPGLAPGAMRHPDHRFEWNRAEFAAWAARVAADHTYAVTLRPVGDDDPEVGSPTQLAIFTRTERS</sequence>
<evidence type="ECO:0000256" key="8">
    <source>
        <dbReference type="ARBA" id="ARBA00022842"/>
    </source>
</evidence>
<dbReference type="Pfam" id="PF08242">
    <property type="entry name" value="Methyltransf_12"/>
    <property type="match status" value="1"/>
</dbReference>
<dbReference type="InterPro" id="IPR038546">
    <property type="entry name" value="Hen1_N_sf"/>
</dbReference>
<dbReference type="InterPro" id="IPR026610">
    <property type="entry name" value="Hen1"/>
</dbReference>
<evidence type="ECO:0000313" key="16">
    <source>
        <dbReference type="Proteomes" id="UP000035720"/>
    </source>
</evidence>
<comment type="catalytic activity">
    <reaction evidence="12">
        <text>small RNA 3'-end nucleotide + S-adenosyl-L-methionine = small RNA 3'-end 2'-O-methylnucleotide + S-adenosyl-L-homocysteine + H(+)</text>
        <dbReference type="Rhea" id="RHEA:37887"/>
        <dbReference type="Rhea" id="RHEA-COMP:10415"/>
        <dbReference type="Rhea" id="RHEA-COMP:10416"/>
        <dbReference type="ChEBI" id="CHEBI:15378"/>
        <dbReference type="ChEBI" id="CHEBI:57856"/>
        <dbReference type="ChEBI" id="CHEBI:59789"/>
        <dbReference type="ChEBI" id="CHEBI:74896"/>
        <dbReference type="ChEBI" id="CHEBI:74898"/>
        <dbReference type="EC" id="2.1.1.386"/>
    </reaction>
</comment>
<dbReference type="AlphaFoldDB" id="A0A077MDJ1"/>
<dbReference type="SUPFAM" id="SSF53335">
    <property type="entry name" value="S-adenosyl-L-methionine-dependent methyltransferases"/>
    <property type="match status" value="1"/>
</dbReference>
<dbReference type="RefSeq" id="WP_048545236.1">
    <property type="nucleotide sequence ID" value="NZ_HF571038.1"/>
</dbReference>
<dbReference type="Gene3D" id="3.30.1610.20">
    <property type="entry name" value="Hen1, N-terminal domain"/>
    <property type="match status" value="1"/>
</dbReference>
<dbReference type="OrthoDB" id="626362at2"/>
<dbReference type="InterPro" id="IPR024740">
    <property type="entry name" value="Hen1_N"/>
</dbReference>
<dbReference type="PANTHER" id="PTHR21404:SF3">
    <property type="entry name" value="SMALL RNA 2'-O-METHYLTRANSFERASE"/>
    <property type="match status" value="1"/>
</dbReference>
<proteinExistence type="inferred from homology"/>
<dbReference type="STRING" id="1193518.BN13_250035"/>
<organism evidence="15 16">
    <name type="scientific">Nostocoides jenkinsii Ben 74</name>
    <dbReference type="NCBI Taxonomy" id="1193518"/>
    <lineage>
        <taxon>Bacteria</taxon>
        <taxon>Bacillati</taxon>
        <taxon>Actinomycetota</taxon>
        <taxon>Actinomycetes</taxon>
        <taxon>Micrococcales</taxon>
        <taxon>Intrasporangiaceae</taxon>
        <taxon>Nostocoides</taxon>
    </lineage>
</organism>
<evidence type="ECO:0000259" key="13">
    <source>
        <dbReference type="Pfam" id="PF08242"/>
    </source>
</evidence>
<dbReference type="PANTHER" id="PTHR21404">
    <property type="entry name" value="HEN1"/>
    <property type="match status" value="1"/>
</dbReference>
<dbReference type="NCBIfam" id="TIGR04074">
    <property type="entry name" value="bacter_Hen1"/>
    <property type="match status" value="1"/>
</dbReference>
<dbReference type="CDD" id="cd02440">
    <property type="entry name" value="AdoMet_MTases"/>
    <property type="match status" value="1"/>
</dbReference>
<dbReference type="GO" id="GO:0001510">
    <property type="term" value="P:RNA methylation"/>
    <property type="evidence" value="ECO:0007669"/>
    <property type="project" value="InterPro"/>
</dbReference>
<evidence type="ECO:0000256" key="2">
    <source>
        <dbReference type="ARBA" id="ARBA00009026"/>
    </source>
</evidence>
<dbReference type="Proteomes" id="UP000035720">
    <property type="component" value="Unassembled WGS sequence"/>
</dbReference>
<keyword evidence="7" id="KW-0479">Metal-binding</keyword>
<feature type="domain" description="Hen1 N-terminal" evidence="14">
    <location>
        <begin position="1"/>
        <end position="241"/>
    </location>
</feature>
<dbReference type="InterPro" id="IPR024026">
    <property type="entry name" value="3'-RNA_MeTfrase_Hen1_bac"/>
</dbReference>
<evidence type="ECO:0000256" key="6">
    <source>
        <dbReference type="ARBA" id="ARBA00022691"/>
    </source>
</evidence>
<dbReference type="GO" id="GO:0090486">
    <property type="term" value="F:small RNA 2'-O-methyltransferase activity"/>
    <property type="evidence" value="ECO:0007669"/>
    <property type="project" value="UniProtKB-EC"/>
</dbReference>
<evidence type="ECO:0000256" key="7">
    <source>
        <dbReference type="ARBA" id="ARBA00022723"/>
    </source>
</evidence>
<dbReference type="GO" id="GO:0031047">
    <property type="term" value="P:regulatory ncRNA-mediated gene silencing"/>
    <property type="evidence" value="ECO:0007669"/>
    <property type="project" value="UniProtKB-KW"/>
</dbReference>
<evidence type="ECO:0000313" key="15">
    <source>
        <dbReference type="EMBL" id="CCI52947.1"/>
    </source>
</evidence>
<keyword evidence="9" id="KW-0694">RNA-binding</keyword>
<evidence type="ECO:0000256" key="4">
    <source>
        <dbReference type="ARBA" id="ARBA00022603"/>
    </source>
</evidence>
<keyword evidence="4 15" id="KW-0489">Methyltransferase</keyword>
<evidence type="ECO:0000256" key="1">
    <source>
        <dbReference type="ARBA" id="ARBA00001946"/>
    </source>
</evidence>
<evidence type="ECO:0000256" key="9">
    <source>
        <dbReference type="ARBA" id="ARBA00022884"/>
    </source>
</evidence>
<protein>
    <recommendedName>
        <fullName evidence="3">Small RNA 2'-O-methyltransferase</fullName>
        <ecNumber evidence="11">2.1.1.386</ecNumber>
    </recommendedName>
</protein>
<evidence type="ECO:0000256" key="11">
    <source>
        <dbReference type="ARBA" id="ARBA00035025"/>
    </source>
</evidence>
<feature type="domain" description="Methyltransferase type 12" evidence="13">
    <location>
        <begin position="282"/>
        <end position="366"/>
    </location>
</feature>
<evidence type="ECO:0000259" key="14">
    <source>
        <dbReference type="Pfam" id="PF12623"/>
    </source>
</evidence>
<dbReference type="EC" id="2.1.1.386" evidence="11"/>